<comment type="caution">
    <text evidence="1">The sequence shown here is derived from an EMBL/GenBank/DDBJ whole genome shotgun (WGS) entry which is preliminary data.</text>
</comment>
<evidence type="ECO:0000313" key="1">
    <source>
        <dbReference type="EMBL" id="GGC76769.1"/>
    </source>
</evidence>
<keyword evidence="2" id="KW-1185">Reference proteome</keyword>
<reference evidence="1" key="2">
    <citation type="submission" date="2020-09" db="EMBL/GenBank/DDBJ databases">
        <authorList>
            <person name="Sun Q."/>
            <person name="Zhou Y."/>
        </authorList>
    </citation>
    <scope>NUCLEOTIDE SEQUENCE</scope>
    <source>
        <strain evidence="1">CGMCC 1.12919</strain>
    </source>
</reference>
<gene>
    <name evidence="1" type="ORF">GCM10010994_38830</name>
</gene>
<proteinExistence type="predicted"/>
<dbReference type="AlphaFoldDB" id="A0A916ULG0"/>
<accession>A0A916ULG0</accession>
<protein>
    <submittedName>
        <fullName evidence="1">Uncharacterized protein</fullName>
    </submittedName>
</protein>
<dbReference type="Proteomes" id="UP000637002">
    <property type="component" value="Unassembled WGS sequence"/>
</dbReference>
<evidence type="ECO:0000313" key="2">
    <source>
        <dbReference type="Proteomes" id="UP000637002"/>
    </source>
</evidence>
<organism evidence="1 2">
    <name type="scientific">Chelatococcus reniformis</name>
    <dbReference type="NCBI Taxonomy" id="1494448"/>
    <lineage>
        <taxon>Bacteria</taxon>
        <taxon>Pseudomonadati</taxon>
        <taxon>Pseudomonadota</taxon>
        <taxon>Alphaproteobacteria</taxon>
        <taxon>Hyphomicrobiales</taxon>
        <taxon>Chelatococcaceae</taxon>
        <taxon>Chelatococcus</taxon>
    </lineage>
</organism>
<reference evidence="1" key="1">
    <citation type="journal article" date="2014" name="Int. J. Syst. Evol. Microbiol.">
        <title>Complete genome sequence of Corynebacterium casei LMG S-19264T (=DSM 44701T), isolated from a smear-ripened cheese.</title>
        <authorList>
            <consortium name="US DOE Joint Genome Institute (JGI-PGF)"/>
            <person name="Walter F."/>
            <person name="Albersmeier A."/>
            <person name="Kalinowski J."/>
            <person name="Ruckert C."/>
        </authorList>
    </citation>
    <scope>NUCLEOTIDE SEQUENCE</scope>
    <source>
        <strain evidence="1">CGMCC 1.12919</strain>
    </source>
</reference>
<dbReference type="EMBL" id="BMGG01000007">
    <property type="protein sequence ID" value="GGC76769.1"/>
    <property type="molecule type" value="Genomic_DNA"/>
</dbReference>
<sequence length="122" mass="13447">MATDASALSMRARTRERQLPEALHTGQIQLAGVSGVGAIQGLILSITIEATAEGITFQLLKDEARRDLAIYLLADRRNSTRGLLPCRICRAQQPSSSFPPMDRCVHKRGLKRFPPSGWPHVQ</sequence>
<name>A0A916ULG0_9HYPH</name>